<evidence type="ECO:0000259" key="1">
    <source>
        <dbReference type="Pfam" id="PF01370"/>
    </source>
</evidence>
<proteinExistence type="predicted"/>
<keyword evidence="3" id="KW-1185">Reference proteome</keyword>
<evidence type="ECO:0000313" key="2">
    <source>
        <dbReference type="EMBL" id="CUI16360.1"/>
    </source>
</evidence>
<dbReference type="InterPro" id="IPR051783">
    <property type="entry name" value="NAD(P)-dependent_oxidoreduct"/>
</dbReference>
<dbReference type="SUPFAM" id="SSF51735">
    <property type="entry name" value="NAD(P)-binding Rossmann-fold domains"/>
    <property type="match status" value="1"/>
</dbReference>
<dbReference type="Proteomes" id="UP000069902">
    <property type="component" value="Chromosome cPNK"/>
</dbReference>
<dbReference type="PANTHER" id="PTHR48079">
    <property type="entry name" value="PROTEIN YEEZ"/>
    <property type="match status" value="1"/>
</dbReference>
<name>A0A0U5J991_9BACT</name>
<dbReference type="AlphaFoldDB" id="A0A0U5J991"/>
<dbReference type="Pfam" id="PF01370">
    <property type="entry name" value="Epimerase"/>
    <property type="match status" value="1"/>
</dbReference>
<dbReference type="InterPro" id="IPR001509">
    <property type="entry name" value="Epimerase_deHydtase"/>
</dbReference>
<dbReference type="GO" id="GO:0005737">
    <property type="term" value="C:cytoplasm"/>
    <property type="evidence" value="ECO:0007669"/>
    <property type="project" value="TreeGrafter"/>
</dbReference>
<organism evidence="2 3">
    <name type="scientific">Candidatus Protochlamydia naegleriophila</name>
    <dbReference type="NCBI Taxonomy" id="389348"/>
    <lineage>
        <taxon>Bacteria</taxon>
        <taxon>Pseudomonadati</taxon>
        <taxon>Chlamydiota</taxon>
        <taxon>Chlamydiia</taxon>
        <taxon>Parachlamydiales</taxon>
        <taxon>Parachlamydiaceae</taxon>
        <taxon>Candidatus Protochlamydia</taxon>
    </lineage>
</organism>
<accession>A0A0U5J991</accession>
<dbReference type="STRING" id="389348.PNK_0734"/>
<dbReference type="PATRIC" id="fig|389348.3.peg.803"/>
<dbReference type="InParanoid" id="A0A0U5J991"/>
<dbReference type="KEGG" id="pnl:PNK_0734"/>
<dbReference type="RefSeq" id="WP_059060358.1">
    <property type="nucleotide sequence ID" value="NZ_LN879502.1"/>
</dbReference>
<protein>
    <recommendedName>
        <fullName evidence="1">NAD-dependent epimerase/dehydratase domain-containing protein</fullName>
    </recommendedName>
</protein>
<reference evidence="3" key="1">
    <citation type="submission" date="2015-09" db="EMBL/GenBank/DDBJ databases">
        <authorList>
            <person name="Bertelli C."/>
        </authorList>
    </citation>
    <scope>NUCLEOTIDE SEQUENCE [LARGE SCALE GENOMIC DNA]</scope>
    <source>
        <strain evidence="3">KNic</strain>
    </source>
</reference>
<evidence type="ECO:0000313" key="3">
    <source>
        <dbReference type="Proteomes" id="UP000069902"/>
    </source>
</evidence>
<dbReference type="EMBL" id="LN879502">
    <property type="protein sequence ID" value="CUI16360.1"/>
    <property type="molecule type" value="Genomic_DNA"/>
</dbReference>
<dbReference type="PANTHER" id="PTHR48079:SF6">
    <property type="entry name" value="NAD(P)-BINDING DOMAIN-CONTAINING PROTEIN-RELATED"/>
    <property type="match status" value="1"/>
</dbReference>
<dbReference type="InterPro" id="IPR036291">
    <property type="entry name" value="NAD(P)-bd_dom_sf"/>
</dbReference>
<dbReference type="GO" id="GO:0004029">
    <property type="term" value="F:aldehyde dehydrogenase (NAD+) activity"/>
    <property type="evidence" value="ECO:0007669"/>
    <property type="project" value="TreeGrafter"/>
</dbReference>
<sequence length="305" mass="33996">MRVFVTGATGYIGHAVAKAFRAKGHTVYGLVRSQEDGDLLSLDEIWPVMGDLDQPDSYKQLLDNVEVAVHCAFDWLDKGIERDAKTIDTITEVFGKSSLPRTFIYTSGVWIYGSRGHQIMDESSPVNPIEISKWRPIHEEKVLKATNVNLKTVVLRPGCVYGNVGGLTNLLFTSTQSGAVKIVGEGHNRWPMVHVQDLAYAYVAAAEKELTNVTLNVVDDSSNTVREMAEAVARSAKMEGKIQVLGMDEAKKQFGELVDGLLVDLQANNSRIKRLLGWQIHHVPFVNESDLYYNVWKTTQQAEEF</sequence>
<feature type="domain" description="NAD-dependent epimerase/dehydratase" evidence="1">
    <location>
        <begin position="3"/>
        <end position="211"/>
    </location>
</feature>
<dbReference type="Gene3D" id="3.40.50.720">
    <property type="entry name" value="NAD(P)-binding Rossmann-like Domain"/>
    <property type="match status" value="1"/>
</dbReference>
<gene>
    <name evidence="2" type="ORF">PNK_0734</name>
</gene>